<dbReference type="PANTHER" id="PTHR40841">
    <property type="entry name" value="SIDEROPHORE TRIACETYLFUSARININE C ESTERASE"/>
    <property type="match status" value="1"/>
</dbReference>
<dbReference type="Pfam" id="PF00756">
    <property type="entry name" value="Esterase"/>
    <property type="match status" value="1"/>
</dbReference>
<dbReference type="PANTHER" id="PTHR40841:SF2">
    <property type="entry name" value="SIDEROPHORE-DEGRADING ESTERASE (EUROFUNG)"/>
    <property type="match status" value="1"/>
</dbReference>
<dbReference type="RefSeq" id="WP_014705419.1">
    <property type="nucleotide sequence ID" value="NC_017857.3"/>
</dbReference>
<dbReference type="Gene3D" id="3.40.50.1820">
    <property type="entry name" value="alpha/beta hydrolase"/>
    <property type="match status" value="1"/>
</dbReference>
<dbReference type="SUPFAM" id="SSF53474">
    <property type="entry name" value="alpha/beta-Hydrolases"/>
    <property type="match status" value="1"/>
</dbReference>
<evidence type="ECO:0000256" key="1">
    <source>
        <dbReference type="ARBA" id="ARBA00005622"/>
    </source>
</evidence>
<proteinExistence type="inferred from homology"/>
<dbReference type="GO" id="GO:0016788">
    <property type="term" value="F:hydrolase activity, acting on ester bonds"/>
    <property type="evidence" value="ECO:0007669"/>
    <property type="project" value="TreeGrafter"/>
</dbReference>
<reference evidence="3 4" key="1">
    <citation type="journal article" date="2012" name="J. Bacteriol.">
        <title>Complete genome sequences of Methylophaga sp. strain JAM1 and Methylophaga sp. strain JAM7.</title>
        <authorList>
            <person name="Villeneuve C."/>
            <person name="Martineau C."/>
            <person name="Mauffrey F."/>
            <person name="Villemur R."/>
        </authorList>
    </citation>
    <scope>NUCLEOTIDE SEQUENCE [LARGE SCALE GENOMIC DNA]</scope>
    <source>
        <strain evidence="3 4">JAM1</strain>
    </source>
</reference>
<name>I1XF74_METNJ</name>
<keyword evidence="2 3" id="KW-0378">Hydrolase</keyword>
<organism evidence="3 4">
    <name type="scientific">Methylophaga nitratireducenticrescens</name>
    <dbReference type="NCBI Taxonomy" id="754476"/>
    <lineage>
        <taxon>Bacteria</taxon>
        <taxon>Pseudomonadati</taxon>
        <taxon>Pseudomonadota</taxon>
        <taxon>Gammaproteobacteria</taxon>
        <taxon>Thiotrichales</taxon>
        <taxon>Piscirickettsiaceae</taxon>
        <taxon>Methylophaga</taxon>
    </lineage>
</organism>
<dbReference type="STRING" id="754476.Q7A_184"/>
<reference evidence="3 4" key="2">
    <citation type="journal article" date="2013" name="Int. J. Syst. Evol. Microbiol.">
        <title>Methylophaga nitratireducenticrescens sp. nov. and Methylophaga frappieri sp. nov., isolated from the biofilm of the methanol-fed denitrification system treating the seawater at the Montreal Biodome.</title>
        <authorList>
            <person name="Villeneuve C."/>
            <person name="Martineau C."/>
            <person name="Mauffrey F."/>
            <person name="Villemur R."/>
        </authorList>
    </citation>
    <scope>NUCLEOTIDE SEQUENCE [LARGE SCALE GENOMIC DNA]</scope>
    <source>
        <strain evidence="3 4">JAM1</strain>
    </source>
</reference>
<dbReference type="Proteomes" id="UP000009144">
    <property type="component" value="Chromosome"/>
</dbReference>
<dbReference type="PATRIC" id="fig|754476.3.peg.183"/>
<dbReference type="EMBL" id="CP003390">
    <property type="protein sequence ID" value="AFI83043.1"/>
    <property type="molecule type" value="Genomic_DNA"/>
</dbReference>
<dbReference type="InterPro" id="IPR052558">
    <property type="entry name" value="Siderophore_Hydrolase_D"/>
</dbReference>
<keyword evidence="4" id="KW-1185">Reference proteome</keyword>
<dbReference type="eggNOG" id="COG2819">
    <property type="taxonomic scope" value="Bacteria"/>
</dbReference>
<dbReference type="InterPro" id="IPR029058">
    <property type="entry name" value="AB_hydrolase_fold"/>
</dbReference>
<evidence type="ECO:0000313" key="4">
    <source>
        <dbReference type="Proteomes" id="UP000009144"/>
    </source>
</evidence>
<sequence length="276" mass="31302">MQFNTLKSSLYLVCYLPILAVADPVVLAGTESFSLKNSAGQQYQIMVSLPEQQSEEKPAAVLYLLDGNAFFAAFHDAKRLQRAFADHIIVAIGYPTETPFDFYRRSYDFSPPVGQADVDPPQGGQDEFLTFLENTLQPEISKRYLIDNQRQALFGHSFGGMFTLYAMFSRPQLVNHYIASSPTLWWHNRYLLAAEIAFSEQAEKHKLNNKSLLLVVAEGDPIQERQDAVLLAERMVNLSRFGLRSAFHQQEDETHMSLPVSIANRVLHQAFTPRLK</sequence>
<gene>
    <name evidence="3" type="ordered locus">Q7A_184</name>
</gene>
<dbReference type="HOGENOM" id="CLU_039834_3_0_6"/>
<protein>
    <submittedName>
        <fullName evidence="3">Hydrolase</fullName>
    </submittedName>
</protein>
<dbReference type="OrthoDB" id="9784036at2"/>
<dbReference type="AlphaFoldDB" id="I1XF74"/>
<evidence type="ECO:0000256" key="2">
    <source>
        <dbReference type="ARBA" id="ARBA00022801"/>
    </source>
</evidence>
<evidence type="ECO:0000313" key="3">
    <source>
        <dbReference type="EMBL" id="AFI83043.1"/>
    </source>
</evidence>
<dbReference type="InterPro" id="IPR000801">
    <property type="entry name" value="Esterase-like"/>
</dbReference>
<accession>I1XF74</accession>
<dbReference type="KEGG" id="mej:Q7A_184"/>
<comment type="similarity">
    <text evidence="1">Belongs to the esterase D family.</text>
</comment>